<dbReference type="EMBL" id="JAIWYP010000001">
    <property type="protein sequence ID" value="KAH3894099.1"/>
    <property type="molecule type" value="Genomic_DNA"/>
</dbReference>
<reference evidence="1" key="1">
    <citation type="journal article" date="2019" name="bioRxiv">
        <title>The Genome of the Zebra Mussel, Dreissena polymorpha: A Resource for Invasive Species Research.</title>
        <authorList>
            <person name="McCartney M.A."/>
            <person name="Auch B."/>
            <person name="Kono T."/>
            <person name="Mallez S."/>
            <person name="Zhang Y."/>
            <person name="Obille A."/>
            <person name="Becker A."/>
            <person name="Abrahante J.E."/>
            <person name="Garbe J."/>
            <person name="Badalamenti J.P."/>
            <person name="Herman A."/>
            <person name="Mangelson H."/>
            <person name="Liachko I."/>
            <person name="Sullivan S."/>
            <person name="Sone E.D."/>
            <person name="Koren S."/>
            <person name="Silverstein K.A.T."/>
            <person name="Beckman K.B."/>
            <person name="Gohl D.M."/>
        </authorList>
    </citation>
    <scope>NUCLEOTIDE SEQUENCE</scope>
    <source>
        <strain evidence="1">Duluth1</strain>
        <tissue evidence="1">Whole animal</tissue>
    </source>
</reference>
<name>A0A9D4NI24_DREPO</name>
<proteinExistence type="predicted"/>
<keyword evidence="2" id="KW-1185">Reference proteome</keyword>
<protein>
    <submittedName>
        <fullName evidence="1">Uncharacterized protein</fullName>
    </submittedName>
</protein>
<evidence type="ECO:0000313" key="2">
    <source>
        <dbReference type="Proteomes" id="UP000828390"/>
    </source>
</evidence>
<gene>
    <name evidence="1" type="ORF">DPMN_018257</name>
</gene>
<comment type="caution">
    <text evidence="1">The sequence shown here is derived from an EMBL/GenBank/DDBJ whole genome shotgun (WGS) entry which is preliminary data.</text>
</comment>
<evidence type="ECO:0000313" key="1">
    <source>
        <dbReference type="EMBL" id="KAH3894099.1"/>
    </source>
</evidence>
<organism evidence="1 2">
    <name type="scientific">Dreissena polymorpha</name>
    <name type="common">Zebra mussel</name>
    <name type="synonym">Mytilus polymorpha</name>
    <dbReference type="NCBI Taxonomy" id="45954"/>
    <lineage>
        <taxon>Eukaryota</taxon>
        <taxon>Metazoa</taxon>
        <taxon>Spiralia</taxon>
        <taxon>Lophotrochozoa</taxon>
        <taxon>Mollusca</taxon>
        <taxon>Bivalvia</taxon>
        <taxon>Autobranchia</taxon>
        <taxon>Heteroconchia</taxon>
        <taxon>Euheterodonta</taxon>
        <taxon>Imparidentia</taxon>
        <taxon>Neoheterodontei</taxon>
        <taxon>Myida</taxon>
        <taxon>Dreissenoidea</taxon>
        <taxon>Dreissenidae</taxon>
        <taxon>Dreissena</taxon>
    </lineage>
</organism>
<reference evidence="1" key="2">
    <citation type="submission" date="2020-11" db="EMBL/GenBank/DDBJ databases">
        <authorList>
            <person name="McCartney M.A."/>
            <person name="Auch B."/>
            <person name="Kono T."/>
            <person name="Mallez S."/>
            <person name="Becker A."/>
            <person name="Gohl D.M."/>
            <person name="Silverstein K.A.T."/>
            <person name="Koren S."/>
            <person name="Bechman K.B."/>
            <person name="Herman A."/>
            <person name="Abrahante J.E."/>
            <person name="Garbe J."/>
        </authorList>
    </citation>
    <scope>NUCLEOTIDE SEQUENCE</scope>
    <source>
        <strain evidence="1">Duluth1</strain>
        <tissue evidence="1">Whole animal</tissue>
    </source>
</reference>
<dbReference type="AlphaFoldDB" id="A0A9D4NI24"/>
<sequence>MHLGEQMTDMISNTVKLPRPSRCLKVYSFPVYQKLKAKSQPILVAPYHPSFARDCKYSTNLNCSSWLKSVSLVTVPLIRPDTISARVNRGTKNMLLLSAQTIPFGHLRQPK</sequence>
<accession>A0A9D4NI24</accession>
<dbReference type="Proteomes" id="UP000828390">
    <property type="component" value="Unassembled WGS sequence"/>
</dbReference>